<keyword evidence="2" id="KW-1185">Reference proteome</keyword>
<dbReference type="RefSeq" id="WP_152580439.1">
    <property type="nucleotide sequence ID" value="NZ_JAKVIV010000007.1"/>
</dbReference>
<evidence type="ECO:0008006" key="3">
    <source>
        <dbReference type="Google" id="ProtNLM"/>
    </source>
</evidence>
<dbReference type="OrthoDB" id="5061031at2"/>
<accession>A0A5N6S6Z7</accession>
<dbReference type="AlphaFoldDB" id="A0A5N6S6Z7"/>
<sequence length="257" mass="26933">MKKRIFTIAAASLTVALGLGTLTGCASLESLTGLSLPSSSPSATASGAAATSKTPDDASSKHSKTGFLSPFSANGAVHIYTNIEGIDYVLALYPSQSTPDPSAWYPKGDKLFSMNLQAYDLSTDLRAPYLNKRMVYLSTVSITSTLTTMSGATGSSSSFVRHGNAAQLTFDPEPLVNGNAGILLMSPKGIFDMRNQTIGDLPLDTIGITLHMQFSVHVQRTAGSPLYDDRTVGMDVPIGITPSTKATASKSVPVDAF</sequence>
<dbReference type="GeneID" id="78126846"/>
<organism evidence="1 2">
    <name type="scientific">Bifidobacterium tibiigranuli</name>
    <dbReference type="NCBI Taxonomy" id="2172043"/>
    <lineage>
        <taxon>Bacteria</taxon>
        <taxon>Bacillati</taxon>
        <taxon>Actinomycetota</taxon>
        <taxon>Actinomycetes</taxon>
        <taxon>Bifidobacteriales</taxon>
        <taxon>Bifidobacteriaceae</taxon>
        <taxon>Bifidobacterium</taxon>
    </lineage>
</organism>
<gene>
    <name evidence="1" type="ORF">DDE84_03960</name>
</gene>
<proteinExistence type="predicted"/>
<evidence type="ECO:0000313" key="1">
    <source>
        <dbReference type="EMBL" id="KAE8129233.1"/>
    </source>
</evidence>
<comment type="caution">
    <text evidence="1">The sequence shown here is derived from an EMBL/GenBank/DDBJ whole genome shotgun (WGS) entry which is preliminary data.</text>
</comment>
<evidence type="ECO:0000313" key="2">
    <source>
        <dbReference type="Proteomes" id="UP000325415"/>
    </source>
</evidence>
<dbReference type="PROSITE" id="PS51257">
    <property type="entry name" value="PROKAR_LIPOPROTEIN"/>
    <property type="match status" value="1"/>
</dbReference>
<protein>
    <recommendedName>
        <fullName evidence="3">Fructose 1,6-bisphosphatase</fullName>
    </recommendedName>
</protein>
<dbReference type="EMBL" id="QDAG01000003">
    <property type="protein sequence ID" value="KAE8129233.1"/>
    <property type="molecule type" value="Genomic_DNA"/>
</dbReference>
<dbReference type="Proteomes" id="UP000325415">
    <property type="component" value="Unassembled WGS sequence"/>
</dbReference>
<reference evidence="1 2" key="1">
    <citation type="submission" date="2018-04" db="EMBL/GenBank/DDBJ databases">
        <authorList>
            <person name="Eckel V.P."/>
            <person name="Vogel R.F."/>
        </authorList>
    </citation>
    <scope>NUCLEOTIDE SEQUENCE [LARGE SCALE GENOMIC DNA]</scope>
    <source>
        <strain evidence="2">TMW 2.1764</strain>
    </source>
</reference>
<name>A0A5N6S6Z7_9BIFI</name>